<dbReference type="Gene3D" id="3.30.1490.20">
    <property type="entry name" value="ATP-grasp fold, A domain"/>
    <property type="match status" value="1"/>
</dbReference>
<dbReference type="RefSeq" id="WP_274924031.1">
    <property type="nucleotide sequence ID" value="NZ_JAKELO010000002.1"/>
</dbReference>
<keyword evidence="3 9" id="KW-0436">Ligase</keyword>
<evidence type="ECO:0000256" key="3">
    <source>
        <dbReference type="ARBA" id="ARBA00022598"/>
    </source>
</evidence>
<dbReference type="Pfam" id="PF13607">
    <property type="entry name" value="Succ_CoA_lig"/>
    <property type="match status" value="1"/>
</dbReference>
<dbReference type="InterPro" id="IPR032875">
    <property type="entry name" value="Succ_CoA_lig_flav_dom"/>
</dbReference>
<evidence type="ECO:0000259" key="8">
    <source>
        <dbReference type="PROSITE" id="PS50975"/>
    </source>
</evidence>
<evidence type="ECO:0000313" key="10">
    <source>
        <dbReference type="Proteomes" id="UP001143747"/>
    </source>
</evidence>
<gene>
    <name evidence="9" type="ORF">L0665_01915</name>
</gene>
<dbReference type="SUPFAM" id="SSF52210">
    <property type="entry name" value="Succinyl-CoA synthetase domains"/>
    <property type="match status" value="2"/>
</dbReference>
<dbReference type="Gene3D" id="3.40.50.720">
    <property type="entry name" value="NAD(P)-binding Rossmann-like Domain"/>
    <property type="match status" value="1"/>
</dbReference>
<dbReference type="GO" id="GO:0005524">
    <property type="term" value="F:ATP binding"/>
    <property type="evidence" value="ECO:0007669"/>
    <property type="project" value="UniProtKB-UniRule"/>
</dbReference>
<dbReference type="Pfam" id="PF13380">
    <property type="entry name" value="CoA_binding_2"/>
    <property type="match status" value="1"/>
</dbReference>
<dbReference type="SUPFAM" id="SSF51735">
    <property type="entry name" value="NAD(P)-binding Rossmann-fold domains"/>
    <property type="match status" value="1"/>
</dbReference>
<evidence type="ECO:0000256" key="5">
    <source>
        <dbReference type="ARBA" id="ARBA00022840"/>
    </source>
</evidence>
<dbReference type="PANTHER" id="PTHR43334:SF1">
    <property type="entry name" value="3-HYDROXYPROPIONATE--COA LIGASE [ADP-FORMING]"/>
    <property type="match status" value="1"/>
</dbReference>
<dbReference type="GO" id="GO:0043758">
    <property type="term" value="F:acetate-CoA ligase (ADP-forming) activity"/>
    <property type="evidence" value="ECO:0007669"/>
    <property type="project" value="UniProtKB-EC"/>
</dbReference>
<evidence type="ECO:0000313" key="9">
    <source>
        <dbReference type="EMBL" id="MDE4907376.1"/>
    </source>
</evidence>
<dbReference type="InterPro" id="IPR011761">
    <property type="entry name" value="ATP-grasp"/>
</dbReference>
<evidence type="ECO:0000256" key="2">
    <source>
        <dbReference type="ARBA" id="ARBA00012957"/>
    </source>
</evidence>
<keyword evidence="10" id="KW-1185">Reference proteome</keyword>
<dbReference type="Gene3D" id="3.30.470.20">
    <property type="entry name" value="ATP-grasp fold, B domain"/>
    <property type="match status" value="1"/>
</dbReference>
<dbReference type="InterPro" id="IPR001763">
    <property type="entry name" value="Rhodanese-like_dom"/>
</dbReference>
<dbReference type="InterPro" id="IPR051538">
    <property type="entry name" value="Acyl-CoA_Synth/Transferase"/>
</dbReference>
<evidence type="ECO:0000259" key="7">
    <source>
        <dbReference type="PROSITE" id="PS50206"/>
    </source>
</evidence>
<dbReference type="FunFam" id="3.30.1490.20:FF:000020">
    <property type="entry name" value="Protein lysine acetyltransferase"/>
    <property type="match status" value="1"/>
</dbReference>
<dbReference type="InterPro" id="IPR016102">
    <property type="entry name" value="Succinyl-CoA_synth-like"/>
</dbReference>
<dbReference type="AlphaFoldDB" id="A0A9Q4PWH9"/>
<dbReference type="PROSITE" id="PS50975">
    <property type="entry name" value="ATP_GRASP"/>
    <property type="match status" value="1"/>
</dbReference>
<protein>
    <recommendedName>
        <fullName evidence="2">acetate--CoA ligase (ADP-forming)</fullName>
        <ecNumber evidence="2">6.2.1.13</ecNumber>
    </recommendedName>
</protein>
<proteinExistence type="predicted"/>
<dbReference type="PROSITE" id="PS50206">
    <property type="entry name" value="RHODANESE_3"/>
    <property type="match status" value="1"/>
</dbReference>
<dbReference type="InterPro" id="IPR013815">
    <property type="entry name" value="ATP_grasp_subdomain_1"/>
</dbReference>
<reference evidence="9" key="1">
    <citation type="submission" date="2022-01" db="EMBL/GenBank/DDBJ databases">
        <title>Draft genome of Methanogenium marinum DSM 15558.</title>
        <authorList>
            <person name="Chen S.-C."/>
            <person name="You Y.-T."/>
        </authorList>
    </citation>
    <scope>NUCLEOTIDE SEQUENCE</scope>
    <source>
        <strain evidence="9">DSM 15558</strain>
    </source>
</reference>
<evidence type="ECO:0000256" key="4">
    <source>
        <dbReference type="ARBA" id="ARBA00022741"/>
    </source>
</evidence>
<dbReference type="PANTHER" id="PTHR43334">
    <property type="entry name" value="ACETATE--COA LIGASE [ADP-FORMING]"/>
    <property type="match status" value="1"/>
</dbReference>
<dbReference type="EMBL" id="JAKELO010000002">
    <property type="protein sequence ID" value="MDE4907376.1"/>
    <property type="molecule type" value="Genomic_DNA"/>
</dbReference>
<evidence type="ECO:0000256" key="1">
    <source>
        <dbReference type="ARBA" id="ARBA00001619"/>
    </source>
</evidence>
<dbReference type="EC" id="6.2.1.13" evidence="2"/>
<comment type="caution">
    <text evidence="9">The sequence shown here is derived from an EMBL/GenBank/DDBJ whole genome shotgun (WGS) entry which is preliminary data.</text>
</comment>
<feature type="domain" description="Rhodanese" evidence="7">
    <location>
        <begin position="636"/>
        <end position="680"/>
    </location>
</feature>
<dbReference type="Proteomes" id="UP001143747">
    <property type="component" value="Unassembled WGS sequence"/>
</dbReference>
<dbReference type="Pfam" id="PF13549">
    <property type="entry name" value="ATP-grasp_5"/>
    <property type="match status" value="1"/>
</dbReference>
<sequence>MTDTSRILSEPESYALLKEYGITVPRHAVVHTADAAVTAAESIGYPCVAKVLSPDITHKSDAGGVQTDIHTPEELRAAIGTIRHNISERAPDAVITGFVIEEQAPSGLELYIGGKRDPAFGPVITFGTGGTLVELEHDITMRVAPVSGEEAAGMIRSIRHYPQIAGYRGTAPLDEATLTDTIQKISTLFTSRAEVAELDINPIILYKDRICAVDARVLVSPPRPAPGPSHPPLPKDLFVVSRIALVGASANPEKIGYAVLRNLLTFTGTVYPVNPKGGEILGKTVYHSLADVPERPDAVIITVPNTIVPQVMRDAGIRGIPLAVIITSGFRETGKDGALLEQEIESIAQEYGIRYTGPNCLGMQVPRLSLNATFDPKSPKTGHTAFISQSGAIITTLVDWSLSRDIGFSAVFSVGNQTNIDFVDYIRLAAEDDYTRTVVLYIEEIRDGRRFFEEAAKVTRKKPIIAIKAGRSAVGQKAAASHTGSLAGSYEVYEAAFRQAGIISAENLSDAFSLAMLLGSEGYPQGNRAVVISSAGGFCVLASDYAEQHNIRMVPLSETLLSEMNAFMPEGWSHQNPVDMVGDAGVHRFARAFDTLIHHQDEWDIAFVVSVPTAIIDPAHLATEMARFSRHTDKMVVGCLLGGESMAAGVRLLREAGIPNFDELEDAFRAAGAAVRREEELKKHL</sequence>
<dbReference type="InterPro" id="IPR036291">
    <property type="entry name" value="NAD(P)-bd_dom_sf"/>
</dbReference>
<organism evidence="9 10">
    <name type="scientific">Methanogenium marinum</name>
    <dbReference type="NCBI Taxonomy" id="348610"/>
    <lineage>
        <taxon>Archaea</taxon>
        <taxon>Methanobacteriati</taxon>
        <taxon>Methanobacteriota</taxon>
        <taxon>Stenosarchaea group</taxon>
        <taxon>Methanomicrobia</taxon>
        <taxon>Methanomicrobiales</taxon>
        <taxon>Methanomicrobiaceae</taxon>
        <taxon>Methanogenium</taxon>
    </lineage>
</organism>
<dbReference type="InterPro" id="IPR003781">
    <property type="entry name" value="CoA-bd"/>
</dbReference>
<keyword evidence="4 6" id="KW-0547">Nucleotide-binding</keyword>
<name>A0A9Q4PWH9_9EURY</name>
<comment type="catalytic activity">
    <reaction evidence="1">
        <text>acetate + ATP + CoA = acetyl-CoA + ADP + phosphate</text>
        <dbReference type="Rhea" id="RHEA:15081"/>
        <dbReference type="ChEBI" id="CHEBI:30089"/>
        <dbReference type="ChEBI" id="CHEBI:30616"/>
        <dbReference type="ChEBI" id="CHEBI:43474"/>
        <dbReference type="ChEBI" id="CHEBI:57287"/>
        <dbReference type="ChEBI" id="CHEBI:57288"/>
        <dbReference type="ChEBI" id="CHEBI:456216"/>
        <dbReference type="EC" id="6.2.1.13"/>
    </reaction>
</comment>
<dbReference type="GO" id="GO:0046872">
    <property type="term" value="F:metal ion binding"/>
    <property type="evidence" value="ECO:0007669"/>
    <property type="project" value="InterPro"/>
</dbReference>
<keyword evidence="5 6" id="KW-0067">ATP-binding</keyword>
<accession>A0A9Q4PWH9</accession>
<feature type="domain" description="ATP-grasp" evidence="8">
    <location>
        <begin position="14"/>
        <end position="50"/>
    </location>
</feature>
<dbReference type="SMART" id="SM00881">
    <property type="entry name" value="CoA_binding"/>
    <property type="match status" value="1"/>
</dbReference>
<dbReference type="SUPFAM" id="SSF56059">
    <property type="entry name" value="Glutathione synthetase ATP-binding domain-like"/>
    <property type="match status" value="1"/>
</dbReference>
<evidence type="ECO:0000256" key="6">
    <source>
        <dbReference type="PROSITE-ProRule" id="PRU00409"/>
    </source>
</evidence>
<dbReference type="Gene3D" id="3.40.50.261">
    <property type="entry name" value="Succinyl-CoA synthetase domains"/>
    <property type="match status" value="2"/>
</dbReference>